<comment type="caution">
    <text evidence="1">The sequence shown here is derived from an EMBL/GenBank/DDBJ whole genome shotgun (WGS) entry which is preliminary data.</text>
</comment>
<dbReference type="InterPro" id="IPR044169">
    <property type="entry name" value="PI21"/>
</dbReference>
<accession>A0A8T0QK06</accession>
<name>A0A8T0QK06_PANVG</name>
<dbReference type="Proteomes" id="UP000823388">
    <property type="component" value="Chromosome 7K"/>
</dbReference>
<reference evidence="1" key="1">
    <citation type="submission" date="2020-05" db="EMBL/GenBank/DDBJ databases">
        <title>WGS assembly of Panicum virgatum.</title>
        <authorList>
            <person name="Lovell J.T."/>
            <person name="Jenkins J."/>
            <person name="Shu S."/>
            <person name="Juenger T.E."/>
            <person name="Schmutz J."/>
        </authorList>
    </citation>
    <scope>NUCLEOTIDE SEQUENCE</scope>
    <source>
        <strain evidence="1">AP13</strain>
    </source>
</reference>
<evidence type="ECO:0000313" key="2">
    <source>
        <dbReference type="Proteomes" id="UP000823388"/>
    </source>
</evidence>
<dbReference type="GO" id="GO:1900150">
    <property type="term" value="P:regulation of defense response to fungus"/>
    <property type="evidence" value="ECO:0007669"/>
    <property type="project" value="InterPro"/>
</dbReference>
<organism evidence="1 2">
    <name type="scientific">Panicum virgatum</name>
    <name type="common">Blackwell switchgrass</name>
    <dbReference type="NCBI Taxonomy" id="38727"/>
    <lineage>
        <taxon>Eukaryota</taxon>
        <taxon>Viridiplantae</taxon>
        <taxon>Streptophyta</taxon>
        <taxon>Embryophyta</taxon>
        <taxon>Tracheophyta</taxon>
        <taxon>Spermatophyta</taxon>
        <taxon>Magnoliopsida</taxon>
        <taxon>Liliopsida</taxon>
        <taxon>Poales</taxon>
        <taxon>Poaceae</taxon>
        <taxon>PACMAD clade</taxon>
        <taxon>Panicoideae</taxon>
        <taxon>Panicodae</taxon>
        <taxon>Paniceae</taxon>
        <taxon>Panicinae</taxon>
        <taxon>Panicum</taxon>
        <taxon>Panicum sect. Hiantes</taxon>
    </lineage>
</organism>
<dbReference type="EMBL" id="CM029049">
    <property type="protein sequence ID" value="KAG2570584.1"/>
    <property type="molecule type" value="Genomic_DNA"/>
</dbReference>
<keyword evidence="2" id="KW-1185">Reference proteome</keyword>
<dbReference type="AlphaFoldDB" id="A0A8T0QK06"/>
<proteinExistence type="predicted"/>
<dbReference type="PANTHER" id="PTHR47488">
    <property type="entry name" value="HEAVY METAL TRANSPORT/DETOXIFICATION SUPERFAMILY PROTEIN"/>
    <property type="match status" value="1"/>
</dbReference>
<dbReference type="OrthoDB" id="695195at2759"/>
<sequence length="164" mass="18508">MLTTIIITLDLDCCRWREEIEKIICCFQARTEFVFDKVEYEKDKVILSGTFDADKLCSMLRGCKAGCLIKEIEIVEPDCKPKFETSSCKLIPHPCLNPCPNPCPQPACPTPCPSHQGHCRPVEESACRCPSQKACRCRRCCRDTPCSPVVIIIQDRPDLPCVIM</sequence>
<gene>
    <name evidence="1" type="ORF">PVAP13_7KG052836</name>
</gene>
<evidence type="ECO:0000313" key="1">
    <source>
        <dbReference type="EMBL" id="KAG2570584.1"/>
    </source>
</evidence>
<protein>
    <submittedName>
        <fullName evidence="1">Uncharacterized protein</fullName>
    </submittedName>
</protein>
<dbReference type="PANTHER" id="PTHR47488:SF22">
    <property type="entry name" value="HEAVY METAL-ASSOCIATED DOMAIN CONTAINING PROTEIN, EXPRESSED"/>
    <property type="match status" value="1"/>
</dbReference>